<feature type="compositionally biased region" description="Basic and acidic residues" evidence="1">
    <location>
        <begin position="540"/>
        <end position="556"/>
    </location>
</feature>
<dbReference type="InterPro" id="IPR052895">
    <property type="entry name" value="HetReg/Transcr_Mod"/>
</dbReference>
<dbReference type="Proteomes" id="UP000469559">
    <property type="component" value="Unassembled WGS sequence"/>
</dbReference>
<dbReference type="AlphaFoldDB" id="A0A8T9BD58"/>
<feature type="domain" description="Heterokaryon incompatibility" evidence="2">
    <location>
        <begin position="128"/>
        <end position="282"/>
    </location>
</feature>
<sequence length="826" mass="93910">MFFSWTKRTEPATTGPAPIVLPQSSAEDREEPDVIQPEIGALQKPALIQNGLVKRSLKNIVDQKVRQPKDTYEYKDIAYNKEIRVLKIMHGKEDAPLSCMLCTTVLPSPGYRPSHSEPSNDTRPGFKYWALSYWWGDGVRNNRIEMYNDTGGRGETQTMTDFNISSSIHVRDNLAAALRQFRHEQKDVNIWVDAICINQKNLTEKTAQVSRMDQIYSGADHVRIWLGKSTTETKETFEFLKSILDLQELDKLININKDRKKWMLIVNLMKNPWFGRRWVIQELALAMRASVRWGEEEIQWTNFAEAIALFMTKHDAIKQILGKPNNFEALQDRSSYIIEGQLDPRALGANTLVNATSNLFRRSPDGTIQERLLTLEVLVSSMFLPFEASNPKDTIYAVLSLAKDTFPDGSAPPTPSWMKPIKDPLLAKIVKTISQYWMDVYKRRLFSKLSEPLQNHNGVDHRVATDYGKCLTDVCADFMEYCIENSKSLDILCRHWAPRPEKLTPLEKLETEKSGKKQEQLPSWIPSVEDHAFGGPAGVKDGRRHGDSFVGEPERTHRQHYNASAGLRPYVRFGKYQVIGSRNNTEIKTNFHFQNETPIVKDHDRSALADSKEKLPTPPKKFDGTLYVKGFQLGTIDNPSGRVLRGVIPGEAFKYGGWNIDQDKERTANKVPDQLWRTLVADRGSHGTNAPTWYHRACLECLQYVDPTGDLNTNEIKNLKGAPSTMVMFLERVQQVVWNRRFFLMNSKGRDGKALYGLGPHTAVSGDIVCILFGCSVPVLLRKANLTHGEFYTLVGECYVHGMMDGEALTMRPEHPYSRVNGFVLI</sequence>
<protein>
    <submittedName>
        <fullName evidence="3">Heterokaryon incompatibility protein 6, OR allele</fullName>
    </submittedName>
</protein>
<dbReference type="InterPro" id="IPR010730">
    <property type="entry name" value="HET"/>
</dbReference>
<reference evidence="3 4" key="1">
    <citation type="submission" date="2018-05" db="EMBL/GenBank/DDBJ databases">
        <title>Whole genome sequencing for identification of molecular markers to develop diagnostic detection tools for the regulated plant pathogen Lachnellula willkommii.</title>
        <authorList>
            <person name="Giroux E."/>
            <person name="Bilodeau G."/>
        </authorList>
    </citation>
    <scope>NUCLEOTIDE SEQUENCE [LARGE SCALE GENOMIC DNA]</scope>
    <source>
        <strain evidence="3 4">CBS 203.66</strain>
    </source>
</reference>
<evidence type="ECO:0000313" key="4">
    <source>
        <dbReference type="Proteomes" id="UP000469559"/>
    </source>
</evidence>
<feature type="region of interest" description="Disordered" evidence="1">
    <location>
        <begin position="535"/>
        <end position="563"/>
    </location>
</feature>
<dbReference type="EMBL" id="QGMF01000257">
    <property type="protein sequence ID" value="TVY17426.1"/>
    <property type="molecule type" value="Genomic_DNA"/>
</dbReference>
<name>A0A8T9BD58_9HELO</name>
<organism evidence="3 4">
    <name type="scientific">Lachnellula arida</name>
    <dbReference type="NCBI Taxonomy" id="1316785"/>
    <lineage>
        <taxon>Eukaryota</taxon>
        <taxon>Fungi</taxon>
        <taxon>Dikarya</taxon>
        <taxon>Ascomycota</taxon>
        <taxon>Pezizomycotina</taxon>
        <taxon>Leotiomycetes</taxon>
        <taxon>Helotiales</taxon>
        <taxon>Lachnaceae</taxon>
        <taxon>Lachnellula</taxon>
    </lineage>
</organism>
<dbReference type="Pfam" id="PF26639">
    <property type="entry name" value="Het-6_barrel"/>
    <property type="match status" value="1"/>
</dbReference>
<keyword evidence="4" id="KW-1185">Reference proteome</keyword>
<dbReference type="Pfam" id="PF06985">
    <property type="entry name" value="HET"/>
    <property type="match status" value="1"/>
</dbReference>
<proteinExistence type="predicted"/>
<evidence type="ECO:0000259" key="2">
    <source>
        <dbReference type="Pfam" id="PF06985"/>
    </source>
</evidence>
<dbReference type="PANTHER" id="PTHR24148">
    <property type="entry name" value="ANKYRIN REPEAT DOMAIN-CONTAINING PROTEIN 39 HOMOLOG-RELATED"/>
    <property type="match status" value="1"/>
</dbReference>
<feature type="region of interest" description="Disordered" evidence="1">
    <location>
        <begin position="1"/>
        <end position="29"/>
    </location>
</feature>
<gene>
    <name evidence="3" type="primary">het-6_1</name>
    <name evidence="3" type="ORF">LARI1_G005976</name>
</gene>
<dbReference type="PANTHER" id="PTHR24148:SF64">
    <property type="entry name" value="HETEROKARYON INCOMPATIBILITY DOMAIN-CONTAINING PROTEIN"/>
    <property type="match status" value="1"/>
</dbReference>
<evidence type="ECO:0000256" key="1">
    <source>
        <dbReference type="SAM" id="MobiDB-lite"/>
    </source>
</evidence>
<dbReference type="OrthoDB" id="3477286at2759"/>
<comment type="caution">
    <text evidence="3">The sequence shown here is derived from an EMBL/GenBank/DDBJ whole genome shotgun (WGS) entry which is preliminary data.</text>
</comment>
<accession>A0A8T9BD58</accession>
<evidence type="ECO:0000313" key="3">
    <source>
        <dbReference type="EMBL" id="TVY17426.1"/>
    </source>
</evidence>